<reference evidence="9 10" key="1">
    <citation type="submission" date="2020-06" db="EMBL/GenBank/DDBJ databases">
        <title>Description of novel acetic acid bacteria.</title>
        <authorList>
            <person name="Sombolestani A."/>
        </authorList>
    </citation>
    <scope>NUCLEOTIDE SEQUENCE [LARGE SCALE GENOMIC DNA]</scope>
    <source>
        <strain evidence="9 10">LMG 27010</strain>
    </source>
</reference>
<name>A0A850P8W7_9PROT</name>
<dbReference type="GO" id="GO:0009103">
    <property type="term" value="P:lipopolysaccharide biosynthetic process"/>
    <property type="evidence" value="ECO:0007669"/>
    <property type="project" value="UniProtKB-ARBA"/>
</dbReference>
<organism evidence="9 10">
    <name type="scientific">Ameyamaea chiangmaiensis</name>
    <dbReference type="NCBI Taxonomy" id="442969"/>
    <lineage>
        <taxon>Bacteria</taxon>
        <taxon>Pseudomonadati</taxon>
        <taxon>Pseudomonadota</taxon>
        <taxon>Alphaproteobacteria</taxon>
        <taxon>Acetobacterales</taxon>
        <taxon>Acetobacteraceae</taxon>
        <taxon>Ameyamaea</taxon>
    </lineage>
</organism>
<dbReference type="InterPro" id="IPR050297">
    <property type="entry name" value="LipidA_mod_glycosyltrf_83"/>
</dbReference>
<dbReference type="GO" id="GO:0016763">
    <property type="term" value="F:pentosyltransferase activity"/>
    <property type="evidence" value="ECO:0007669"/>
    <property type="project" value="TreeGrafter"/>
</dbReference>
<feature type="transmembrane region" description="Helical" evidence="8">
    <location>
        <begin position="18"/>
        <end position="34"/>
    </location>
</feature>
<evidence type="ECO:0000256" key="2">
    <source>
        <dbReference type="ARBA" id="ARBA00022475"/>
    </source>
</evidence>
<keyword evidence="3" id="KW-0328">Glycosyltransferase</keyword>
<protein>
    <submittedName>
        <fullName evidence="9">Glycosyltransferase family 39 protein</fullName>
    </submittedName>
</protein>
<feature type="transmembrane region" description="Helical" evidence="8">
    <location>
        <begin position="188"/>
        <end position="206"/>
    </location>
</feature>
<dbReference type="AlphaFoldDB" id="A0A850P8W7"/>
<evidence type="ECO:0000256" key="4">
    <source>
        <dbReference type="ARBA" id="ARBA00022679"/>
    </source>
</evidence>
<accession>A0A850P8W7</accession>
<evidence type="ECO:0000256" key="5">
    <source>
        <dbReference type="ARBA" id="ARBA00022692"/>
    </source>
</evidence>
<evidence type="ECO:0000313" key="9">
    <source>
        <dbReference type="EMBL" id="NVN40348.1"/>
    </source>
</evidence>
<feature type="transmembrane region" description="Helical" evidence="8">
    <location>
        <begin position="298"/>
        <end position="316"/>
    </location>
</feature>
<gene>
    <name evidence="9" type="ORF">HUK82_07195</name>
</gene>
<evidence type="ECO:0000256" key="6">
    <source>
        <dbReference type="ARBA" id="ARBA00022989"/>
    </source>
</evidence>
<feature type="transmembrane region" description="Helical" evidence="8">
    <location>
        <begin position="111"/>
        <end position="128"/>
    </location>
</feature>
<comment type="subcellular location">
    <subcellularLocation>
        <location evidence="1">Cell membrane</location>
        <topology evidence="1">Multi-pass membrane protein</topology>
    </subcellularLocation>
</comment>
<feature type="transmembrane region" description="Helical" evidence="8">
    <location>
        <begin position="345"/>
        <end position="363"/>
    </location>
</feature>
<evidence type="ECO:0000256" key="3">
    <source>
        <dbReference type="ARBA" id="ARBA00022676"/>
    </source>
</evidence>
<evidence type="ECO:0000313" key="10">
    <source>
        <dbReference type="Proteomes" id="UP000585665"/>
    </source>
</evidence>
<dbReference type="RefSeq" id="WP_176613314.1">
    <property type="nucleotide sequence ID" value="NZ_JABXXR010000038.1"/>
</dbReference>
<feature type="transmembrane region" description="Helical" evidence="8">
    <location>
        <begin position="70"/>
        <end position="99"/>
    </location>
</feature>
<feature type="transmembrane region" description="Helical" evidence="8">
    <location>
        <begin position="218"/>
        <end position="238"/>
    </location>
</feature>
<evidence type="ECO:0000256" key="1">
    <source>
        <dbReference type="ARBA" id="ARBA00004651"/>
    </source>
</evidence>
<dbReference type="PANTHER" id="PTHR33908:SF11">
    <property type="entry name" value="MEMBRANE PROTEIN"/>
    <property type="match status" value="1"/>
</dbReference>
<sequence length="512" mass="55223">MPTTPARSSVFPLSVTRTAPYVLAVITLMVRWLAFDNPLADLDEQFYRLVGGRMLHGALPYVAIWDRKPVGLFVLFAGFHLFGDGVLASQSAALVCVWLTALGLFRLGCRIAPPAGALAAALLYPVWLDLAGGASAQTPVFYNLLTVCAIGLLLHGQDVAAARGGNLRAVGTGAMALFGLGLQIKTSIVFEGVFCGVAFLVISRGAGRKWAALYVDAVLWIAVALAPTVFAAAVYAALGQGDAWWFANVISILHRGTERAATRHHRFVKLLTVVAPLLAPFVLLPLLRIRPLGTRADARVLVLWALAALAGVAVFGTWFRHYALPLFAPLAVLAAPLWRRRTGRIWVCGLLVVGVVLGQKAVWRQTRDDGDAVVLDAAAATARGQPGCVFVYDGPAAFYDATRSCLPTRYPFPGHLQQRIEDRADGLDQAAEVARIMRGRPRRVMTREPSYPDENPAARAALYAVLDAAYQPVFRYQSSGRAAIVVYALRGTAEDRPLQVMHPPASFLAALR</sequence>
<proteinExistence type="predicted"/>
<keyword evidence="6 8" id="KW-1133">Transmembrane helix</keyword>
<keyword evidence="4 9" id="KW-0808">Transferase</keyword>
<keyword evidence="2" id="KW-1003">Cell membrane</keyword>
<keyword evidence="10" id="KW-1185">Reference proteome</keyword>
<feature type="transmembrane region" description="Helical" evidence="8">
    <location>
        <begin position="267"/>
        <end position="286"/>
    </location>
</feature>
<dbReference type="EMBL" id="JABXXR010000038">
    <property type="protein sequence ID" value="NVN40348.1"/>
    <property type="molecule type" value="Genomic_DNA"/>
</dbReference>
<dbReference type="GO" id="GO:0005886">
    <property type="term" value="C:plasma membrane"/>
    <property type="evidence" value="ECO:0007669"/>
    <property type="project" value="UniProtKB-SubCell"/>
</dbReference>
<keyword evidence="5 8" id="KW-0812">Transmembrane</keyword>
<evidence type="ECO:0000256" key="7">
    <source>
        <dbReference type="ARBA" id="ARBA00023136"/>
    </source>
</evidence>
<dbReference type="Proteomes" id="UP000585665">
    <property type="component" value="Unassembled WGS sequence"/>
</dbReference>
<evidence type="ECO:0000256" key="8">
    <source>
        <dbReference type="SAM" id="Phobius"/>
    </source>
</evidence>
<keyword evidence="7 8" id="KW-0472">Membrane</keyword>
<comment type="caution">
    <text evidence="9">The sequence shown here is derived from an EMBL/GenBank/DDBJ whole genome shotgun (WGS) entry which is preliminary data.</text>
</comment>
<dbReference type="PANTHER" id="PTHR33908">
    <property type="entry name" value="MANNOSYLTRANSFERASE YKCB-RELATED"/>
    <property type="match status" value="1"/>
</dbReference>